<name>A0A6G1H3S9_9PEZI</name>
<dbReference type="OrthoDB" id="5396at2759"/>
<evidence type="ECO:0008006" key="4">
    <source>
        <dbReference type="Google" id="ProtNLM"/>
    </source>
</evidence>
<comment type="similarity">
    <text evidence="1">Belongs to the Cyclase 1 superfamily.</text>
</comment>
<evidence type="ECO:0000313" key="2">
    <source>
        <dbReference type="EMBL" id="KAF1987883.1"/>
    </source>
</evidence>
<dbReference type="GO" id="GO:0004061">
    <property type="term" value="F:arylformamidase activity"/>
    <property type="evidence" value="ECO:0007669"/>
    <property type="project" value="InterPro"/>
</dbReference>
<reference evidence="2" key="1">
    <citation type="journal article" date="2020" name="Stud. Mycol.">
        <title>101 Dothideomycetes genomes: a test case for predicting lifestyles and emergence of pathogens.</title>
        <authorList>
            <person name="Haridas S."/>
            <person name="Albert R."/>
            <person name="Binder M."/>
            <person name="Bloem J."/>
            <person name="Labutti K."/>
            <person name="Salamov A."/>
            <person name="Andreopoulos B."/>
            <person name="Baker S."/>
            <person name="Barry K."/>
            <person name="Bills G."/>
            <person name="Bluhm B."/>
            <person name="Cannon C."/>
            <person name="Castanera R."/>
            <person name="Culley D."/>
            <person name="Daum C."/>
            <person name="Ezra D."/>
            <person name="Gonzalez J."/>
            <person name="Henrissat B."/>
            <person name="Kuo A."/>
            <person name="Liang C."/>
            <person name="Lipzen A."/>
            <person name="Lutzoni F."/>
            <person name="Magnuson J."/>
            <person name="Mondo S."/>
            <person name="Nolan M."/>
            <person name="Ohm R."/>
            <person name="Pangilinan J."/>
            <person name="Park H.-J."/>
            <person name="Ramirez L."/>
            <person name="Alfaro M."/>
            <person name="Sun H."/>
            <person name="Tritt A."/>
            <person name="Yoshinaga Y."/>
            <person name="Zwiers L.-H."/>
            <person name="Turgeon B."/>
            <person name="Goodwin S."/>
            <person name="Spatafora J."/>
            <person name="Crous P."/>
            <person name="Grigoriev I."/>
        </authorList>
    </citation>
    <scope>NUCLEOTIDE SEQUENCE</scope>
    <source>
        <strain evidence="2">CBS 113979</strain>
    </source>
</reference>
<dbReference type="PANTHER" id="PTHR34861:SF10">
    <property type="entry name" value="CYCLASE"/>
    <property type="match status" value="1"/>
</dbReference>
<protein>
    <recommendedName>
        <fullName evidence="4">Cyclase</fullName>
    </recommendedName>
</protein>
<evidence type="ECO:0000256" key="1">
    <source>
        <dbReference type="ARBA" id="ARBA00007865"/>
    </source>
</evidence>
<dbReference type="EMBL" id="ML977150">
    <property type="protein sequence ID" value="KAF1987883.1"/>
    <property type="molecule type" value="Genomic_DNA"/>
</dbReference>
<proteinExistence type="inferred from homology"/>
<dbReference type="InterPro" id="IPR007325">
    <property type="entry name" value="KFase/CYL"/>
</dbReference>
<accession>A0A6G1H3S9</accession>
<dbReference type="AlphaFoldDB" id="A0A6G1H3S9"/>
<dbReference type="Gene3D" id="3.50.30.50">
    <property type="entry name" value="Putative cyclase"/>
    <property type="match status" value="1"/>
</dbReference>
<dbReference type="PANTHER" id="PTHR34861">
    <property type="match status" value="1"/>
</dbReference>
<dbReference type="Proteomes" id="UP000800041">
    <property type="component" value="Unassembled WGS sequence"/>
</dbReference>
<dbReference type="GO" id="GO:0019441">
    <property type="term" value="P:L-tryptophan catabolic process to kynurenine"/>
    <property type="evidence" value="ECO:0007669"/>
    <property type="project" value="InterPro"/>
</dbReference>
<organism evidence="2 3">
    <name type="scientific">Aulographum hederae CBS 113979</name>
    <dbReference type="NCBI Taxonomy" id="1176131"/>
    <lineage>
        <taxon>Eukaryota</taxon>
        <taxon>Fungi</taxon>
        <taxon>Dikarya</taxon>
        <taxon>Ascomycota</taxon>
        <taxon>Pezizomycotina</taxon>
        <taxon>Dothideomycetes</taxon>
        <taxon>Pleosporomycetidae</taxon>
        <taxon>Aulographales</taxon>
        <taxon>Aulographaceae</taxon>
    </lineage>
</organism>
<sequence length="321" mass="36487">MERLNLPTYNDMPPVEGMPHGCAWGLFDKDGVRDEVGTLNHLTPSVVARAAQEINTGKHVSLNWGLEKIHKPEFGRIATQHRIIDWLPLANAHIYDDELTLNTQSGSQWDGLRHFAHTPTGRYYQGTHHSELLTTDHLGIDHWHRRGGIVARGVLIDYAAWADSKGIEFDAWRCHKISLETVKRVAREQGTEFREGDLLVVRSGWIRRYEGAGEEERGEALRRNEHVGVEGTREVLEWLWDGRFSAVAGDSIGFECWPGTEPWRLHDNLLSLWGMPIGEMWDLEALSEECKRQNRWSFFLTSAPLNTKNGVASPPNAIAIF</sequence>
<dbReference type="Pfam" id="PF04199">
    <property type="entry name" value="Cyclase"/>
    <property type="match status" value="1"/>
</dbReference>
<evidence type="ECO:0000313" key="3">
    <source>
        <dbReference type="Proteomes" id="UP000800041"/>
    </source>
</evidence>
<dbReference type="SUPFAM" id="SSF102198">
    <property type="entry name" value="Putative cyclase"/>
    <property type="match status" value="1"/>
</dbReference>
<gene>
    <name evidence="2" type="ORF">K402DRAFT_329700</name>
</gene>
<keyword evidence="3" id="KW-1185">Reference proteome</keyword>
<dbReference type="InterPro" id="IPR037175">
    <property type="entry name" value="KFase_sf"/>
</dbReference>